<dbReference type="Proteomes" id="UP000254792">
    <property type="component" value="Chromosome"/>
</dbReference>
<gene>
    <name evidence="3" type="ORF">SALLE_v1c00800</name>
</gene>
<dbReference type="InterPro" id="IPR050706">
    <property type="entry name" value="Cyclic-di-GMP_PDE-like"/>
</dbReference>
<dbReference type="OrthoDB" id="388025at2"/>
<dbReference type="EMBL" id="CP031376">
    <property type="protein sequence ID" value="AXK50756.1"/>
    <property type="molecule type" value="Genomic_DNA"/>
</dbReference>
<evidence type="ECO:0000259" key="2">
    <source>
        <dbReference type="PROSITE" id="PS50883"/>
    </source>
</evidence>
<dbReference type="InterPro" id="IPR035919">
    <property type="entry name" value="EAL_sf"/>
</dbReference>
<proteinExistence type="predicted"/>
<evidence type="ECO:0000313" key="4">
    <source>
        <dbReference type="Proteomes" id="UP000254792"/>
    </source>
</evidence>
<feature type="transmembrane region" description="Helical" evidence="1">
    <location>
        <begin position="6"/>
        <end position="27"/>
    </location>
</feature>
<evidence type="ECO:0000313" key="3">
    <source>
        <dbReference type="EMBL" id="AXK50756.1"/>
    </source>
</evidence>
<keyword evidence="1" id="KW-0472">Membrane</keyword>
<feature type="transmembrane region" description="Helical" evidence="1">
    <location>
        <begin position="150"/>
        <end position="170"/>
    </location>
</feature>
<dbReference type="Gene3D" id="3.20.20.450">
    <property type="entry name" value="EAL domain"/>
    <property type="match status" value="1"/>
</dbReference>
<accession>A0A345Z2C7</accession>
<dbReference type="Pfam" id="PF00563">
    <property type="entry name" value="EAL"/>
    <property type="match status" value="1"/>
</dbReference>
<dbReference type="RefSeq" id="WP_115557685.1">
    <property type="nucleotide sequence ID" value="NZ_CP031376.1"/>
</dbReference>
<reference evidence="3 4" key="1">
    <citation type="submission" date="2018-07" db="EMBL/GenBank/DDBJ databases">
        <title>Complete genome sequence of Spiroplasma alleghenense PLHS-1 (ATCC 51752).</title>
        <authorList>
            <person name="Chou L."/>
            <person name="Lee T.-Y."/>
            <person name="Tsai Y.-M."/>
            <person name="Kuo C.-H."/>
        </authorList>
    </citation>
    <scope>NUCLEOTIDE SEQUENCE [LARGE SCALE GENOMIC DNA]</scope>
    <source>
        <strain evidence="3 4">PLHS-1</strain>
    </source>
</reference>
<keyword evidence="1" id="KW-0812">Transmembrane</keyword>
<evidence type="ECO:0000256" key="1">
    <source>
        <dbReference type="SAM" id="Phobius"/>
    </source>
</evidence>
<keyword evidence="4" id="KW-1185">Reference proteome</keyword>
<feature type="transmembrane region" description="Helical" evidence="1">
    <location>
        <begin position="39"/>
        <end position="60"/>
    </location>
</feature>
<dbReference type="PANTHER" id="PTHR33121">
    <property type="entry name" value="CYCLIC DI-GMP PHOSPHODIESTERASE PDEF"/>
    <property type="match status" value="1"/>
</dbReference>
<dbReference type="InterPro" id="IPR001633">
    <property type="entry name" value="EAL_dom"/>
</dbReference>
<dbReference type="KEGG" id="salx:SALLE_v1c00800"/>
<feature type="transmembrane region" description="Helical" evidence="1">
    <location>
        <begin position="72"/>
        <end position="99"/>
    </location>
</feature>
<organism evidence="3 4">
    <name type="scientific">Spiroplasma alleghenense</name>
    <dbReference type="NCBI Taxonomy" id="216931"/>
    <lineage>
        <taxon>Bacteria</taxon>
        <taxon>Bacillati</taxon>
        <taxon>Mycoplasmatota</taxon>
        <taxon>Mollicutes</taxon>
        <taxon>Entomoplasmatales</taxon>
        <taxon>Spiroplasmataceae</taxon>
        <taxon>Spiroplasma</taxon>
    </lineage>
</organism>
<feature type="transmembrane region" description="Helical" evidence="1">
    <location>
        <begin position="120"/>
        <end position="144"/>
    </location>
</feature>
<dbReference type="GO" id="GO:0071111">
    <property type="term" value="F:cyclic-guanylate-specific phosphodiesterase activity"/>
    <property type="evidence" value="ECO:0007669"/>
    <property type="project" value="InterPro"/>
</dbReference>
<protein>
    <recommendedName>
        <fullName evidence="2">EAL domain-containing protein</fullName>
    </recommendedName>
</protein>
<dbReference type="PANTHER" id="PTHR33121:SF70">
    <property type="entry name" value="SIGNALING PROTEIN YKOW"/>
    <property type="match status" value="1"/>
</dbReference>
<feature type="domain" description="EAL" evidence="2">
    <location>
        <begin position="406"/>
        <end position="660"/>
    </location>
</feature>
<dbReference type="AlphaFoldDB" id="A0A345Z2C7"/>
<dbReference type="SUPFAM" id="SSF141868">
    <property type="entry name" value="EAL domain-like"/>
    <property type="match status" value="1"/>
</dbReference>
<feature type="transmembrane region" description="Helical" evidence="1">
    <location>
        <begin position="182"/>
        <end position="205"/>
    </location>
</feature>
<name>A0A345Z2C7_9MOLU</name>
<keyword evidence="1" id="KW-1133">Transmembrane helix</keyword>
<sequence length="665" mass="76501">MSGSIWTIVAVCSAFTGLFTFIYALIYGLTRHLFEKIKIYYLLIIGIIFGGLALLVGVLVKVMIPIQEIQYLALFFPVLVLGLIIIFVGFIAAIGAAIIETITILVMPNWMPNLFQAVNNNYVLAILVVSYVVIIIMAIFKKYFQKVNNWWVWSVFSLSVLSSGMLFIFVDNFTIERITRILVLSSWILTGYLCFAIFSVIEAVYRHALKLRNIISYDQNRYILESGANMAITDFVTKNKIKYGLFVNYYIANFDKFEKKLNNRVKDYIIQNIAGQAYKSFQDYDGRTVFFKSSYKLFGAFVPLEEIDFDKVNNAYENNNKPIRDENDLLHAVQITLNKIKTKFKIDNYFISIKLLGSVSIYGIHSNDVEQLQAFNRYSETEKVRRKNENNIIIVKPTDFNSQLNQNRKMLALNEIIDLNHFGTIFEPIFSMSRNEIEGFYLSPTVGGLKLTDSVMKKPLVTISESGLESLFNRFKSLENLKDAKEFRKLLKNKKIFFNYDQWVVSSEDFSINDLLEKLSSLNLSKHDLCFLFDITKEVTSIEFLKKNIKLIKKAGIKIGLTYFGAKDTAYQLIGSYRPDYLFIDEEIINKLGKVKEYQEIFVKCQEIGAKIDAKIILKGIDNYLTFKKLEKYQCDLIAGKLIGSSKSPKPQLADETIFLLNKKD</sequence>
<dbReference type="PROSITE" id="PS50883">
    <property type="entry name" value="EAL"/>
    <property type="match status" value="1"/>
</dbReference>
<dbReference type="SMART" id="SM00052">
    <property type="entry name" value="EAL"/>
    <property type="match status" value="1"/>
</dbReference>